<protein>
    <submittedName>
        <fullName evidence="3">Uncharacterized protein</fullName>
    </submittedName>
</protein>
<organism evidence="3 4">
    <name type="scientific">Rotaria magnacalcarata</name>
    <dbReference type="NCBI Taxonomy" id="392030"/>
    <lineage>
        <taxon>Eukaryota</taxon>
        <taxon>Metazoa</taxon>
        <taxon>Spiralia</taxon>
        <taxon>Gnathifera</taxon>
        <taxon>Rotifera</taxon>
        <taxon>Eurotatoria</taxon>
        <taxon>Bdelloidea</taxon>
        <taxon>Philodinida</taxon>
        <taxon>Philodinidae</taxon>
        <taxon>Rotaria</taxon>
    </lineage>
</organism>
<dbReference type="PANTHER" id="PTHR24104:SF25">
    <property type="entry name" value="PROTEIN LIN-41"/>
    <property type="match status" value="1"/>
</dbReference>
<evidence type="ECO:0000313" key="4">
    <source>
        <dbReference type="Proteomes" id="UP000676336"/>
    </source>
</evidence>
<dbReference type="InterPro" id="IPR011042">
    <property type="entry name" value="6-blade_b-propeller_TolB-like"/>
</dbReference>
<comment type="caution">
    <text evidence="3">The sequence shown here is derived from an EMBL/GenBank/DDBJ whole genome shotgun (WGS) entry which is preliminary data.</text>
</comment>
<dbReference type="PANTHER" id="PTHR24104">
    <property type="entry name" value="E3 UBIQUITIN-PROTEIN LIGASE NHLRC1-RELATED"/>
    <property type="match status" value="1"/>
</dbReference>
<dbReference type="Proteomes" id="UP000676336">
    <property type="component" value="Unassembled WGS sequence"/>
</dbReference>
<dbReference type="Pfam" id="PF01436">
    <property type="entry name" value="NHL"/>
    <property type="match status" value="1"/>
</dbReference>
<proteinExistence type="predicted"/>
<dbReference type="EMBL" id="CAJOBI010314496">
    <property type="protein sequence ID" value="CAF5174511.1"/>
    <property type="molecule type" value="Genomic_DNA"/>
</dbReference>
<evidence type="ECO:0000313" key="3">
    <source>
        <dbReference type="EMBL" id="CAF5174511.1"/>
    </source>
</evidence>
<keyword evidence="1" id="KW-0677">Repeat</keyword>
<dbReference type="PROSITE" id="PS51125">
    <property type="entry name" value="NHL"/>
    <property type="match status" value="1"/>
</dbReference>
<dbReference type="CDD" id="cd05819">
    <property type="entry name" value="NHL"/>
    <property type="match status" value="1"/>
</dbReference>
<dbReference type="SUPFAM" id="SSF101898">
    <property type="entry name" value="NHL repeat"/>
    <property type="match status" value="1"/>
</dbReference>
<evidence type="ECO:0000256" key="2">
    <source>
        <dbReference type="PROSITE-ProRule" id="PRU00504"/>
    </source>
</evidence>
<dbReference type="Gene3D" id="2.120.10.30">
    <property type="entry name" value="TolB, C-terminal domain"/>
    <property type="match status" value="1"/>
</dbReference>
<evidence type="ECO:0000256" key="1">
    <source>
        <dbReference type="ARBA" id="ARBA00022737"/>
    </source>
</evidence>
<sequence length="177" mass="18984">MLNSPDGIFVDSNLNLYVVDSGNNRIQKFKNGELNSTTVCGNGAPDTIELKSPTSLVLDAGGYLFVVDSDNHRIIGSGPTGFRCLVGCSGSSGLAFDQLSNPKSLAFDSYGNMFVTDMNNDRIQMFLLATNSCDETALSPRETSTANNELVITNLDLQSTEDITKTTVGQSTTQLPR</sequence>
<dbReference type="InterPro" id="IPR050952">
    <property type="entry name" value="TRIM-NHL_E3_ligases"/>
</dbReference>
<reference evidence="3" key="1">
    <citation type="submission" date="2021-02" db="EMBL/GenBank/DDBJ databases">
        <authorList>
            <person name="Nowell W R."/>
        </authorList>
    </citation>
    <scope>NUCLEOTIDE SEQUENCE</scope>
</reference>
<gene>
    <name evidence="3" type="ORF">SMN809_LOCUS67009</name>
</gene>
<dbReference type="AlphaFoldDB" id="A0A8S3GYC5"/>
<dbReference type="InterPro" id="IPR001258">
    <property type="entry name" value="NHL_repeat"/>
</dbReference>
<dbReference type="GO" id="GO:0008270">
    <property type="term" value="F:zinc ion binding"/>
    <property type="evidence" value="ECO:0007669"/>
    <property type="project" value="UniProtKB-KW"/>
</dbReference>
<accession>A0A8S3GYC5</accession>
<feature type="repeat" description="NHL" evidence="2">
    <location>
        <begin position="1"/>
        <end position="32"/>
    </location>
</feature>
<name>A0A8S3GYC5_9BILA</name>
<feature type="non-terminal residue" evidence="3">
    <location>
        <position position="1"/>
    </location>
</feature>